<keyword evidence="4" id="KW-1185">Reference proteome</keyword>
<evidence type="ECO:0000259" key="2">
    <source>
        <dbReference type="Pfam" id="PF10400"/>
    </source>
</evidence>
<dbReference type="EMBL" id="JAGIOP010000002">
    <property type="protein sequence ID" value="MBP2455659.1"/>
    <property type="molecule type" value="Genomic_DNA"/>
</dbReference>
<dbReference type="GO" id="GO:0003677">
    <property type="term" value="F:DNA binding"/>
    <property type="evidence" value="ECO:0007669"/>
    <property type="project" value="UniProtKB-KW"/>
</dbReference>
<dbReference type="InterPro" id="IPR036390">
    <property type="entry name" value="WH_DNA-bd_sf"/>
</dbReference>
<proteinExistence type="predicted"/>
<gene>
    <name evidence="3" type="ORF">JOF57_005572</name>
</gene>
<dbReference type="InterPro" id="IPR036388">
    <property type="entry name" value="WH-like_DNA-bd_sf"/>
</dbReference>
<reference evidence="3 4" key="1">
    <citation type="submission" date="2021-03" db="EMBL/GenBank/DDBJ databases">
        <title>Sequencing the genomes of 1000 actinobacteria strains.</title>
        <authorList>
            <person name="Klenk H.-P."/>
        </authorList>
    </citation>
    <scope>NUCLEOTIDE SEQUENCE [LARGE SCALE GENOMIC DNA]</scope>
    <source>
        <strain evidence="3 4">DSM 46713</strain>
    </source>
</reference>
<dbReference type="Gene3D" id="1.10.10.10">
    <property type="entry name" value="Winged helix-like DNA-binding domain superfamily/Winged helix DNA-binding domain"/>
    <property type="match status" value="1"/>
</dbReference>
<organism evidence="3 4">
    <name type="scientific">Mycolicibacterium lutetiense</name>
    <dbReference type="NCBI Taxonomy" id="1641992"/>
    <lineage>
        <taxon>Bacteria</taxon>
        <taxon>Bacillati</taxon>
        <taxon>Actinomycetota</taxon>
        <taxon>Actinomycetes</taxon>
        <taxon>Mycobacteriales</taxon>
        <taxon>Mycobacteriaceae</taxon>
        <taxon>Mycolicibacterium</taxon>
    </lineage>
</organism>
<evidence type="ECO:0000259" key="1">
    <source>
        <dbReference type="Pfam" id="PF03551"/>
    </source>
</evidence>
<dbReference type="Pfam" id="PF10400">
    <property type="entry name" value="Vir_act_alpha_C"/>
    <property type="match status" value="1"/>
</dbReference>
<evidence type="ECO:0000313" key="4">
    <source>
        <dbReference type="Proteomes" id="UP000694460"/>
    </source>
</evidence>
<name>A0ABS5A1M2_9MYCO</name>
<evidence type="ECO:0000313" key="3">
    <source>
        <dbReference type="EMBL" id="MBP2455659.1"/>
    </source>
</evidence>
<dbReference type="SUPFAM" id="SSF46785">
    <property type="entry name" value="Winged helix' DNA-binding domain"/>
    <property type="match status" value="1"/>
</dbReference>
<accession>A0ABS5A1M2</accession>
<keyword evidence="3" id="KW-0238">DNA-binding</keyword>
<protein>
    <submittedName>
        <fullName evidence="3">DNA-binding PadR family transcriptional regulator</fullName>
    </submittedName>
</protein>
<feature type="domain" description="Transcription regulator PadR N-terminal" evidence="1">
    <location>
        <begin position="8"/>
        <end position="76"/>
    </location>
</feature>
<dbReference type="PANTHER" id="PTHR43252">
    <property type="entry name" value="TRANSCRIPTIONAL REGULATOR YQJI"/>
    <property type="match status" value="1"/>
</dbReference>
<sequence>MSLRMAALGLLAQHPGSGYDLLKRFEKSMANVWPATQSQLYGELNKLAAAGLIEVSTIGPRGRKEYRVTPQGRVELVRWIADPQDDPPDRSTELLRIFLLSEVPRDQAREHLAALAADAESEVARLKELEASIRWADTDEDLYAHAALEYGLRANAMRAEWAHWLGKTIDNR</sequence>
<dbReference type="PANTHER" id="PTHR43252:SF4">
    <property type="entry name" value="TRANSCRIPTIONAL REGULATORY PROTEIN"/>
    <property type="match status" value="1"/>
</dbReference>
<dbReference type="RefSeq" id="WP_209922450.1">
    <property type="nucleotide sequence ID" value="NZ_JAGIOP010000002.1"/>
</dbReference>
<dbReference type="InterPro" id="IPR005149">
    <property type="entry name" value="Tscrpt_reg_PadR_N"/>
</dbReference>
<dbReference type="InterPro" id="IPR018309">
    <property type="entry name" value="Tscrpt_reg_PadR_C"/>
</dbReference>
<dbReference type="Pfam" id="PF03551">
    <property type="entry name" value="PadR"/>
    <property type="match status" value="1"/>
</dbReference>
<dbReference type="Gene3D" id="6.10.140.190">
    <property type="match status" value="1"/>
</dbReference>
<comment type="caution">
    <text evidence="3">The sequence shown here is derived from an EMBL/GenBank/DDBJ whole genome shotgun (WGS) entry which is preliminary data.</text>
</comment>
<dbReference type="Proteomes" id="UP000694460">
    <property type="component" value="Unassembled WGS sequence"/>
</dbReference>
<feature type="domain" description="Transcription regulator PadR C-terminal" evidence="2">
    <location>
        <begin position="90"/>
        <end position="165"/>
    </location>
</feature>